<feature type="domain" description="DUF6857" evidence="3">
    <location>
        <begin position="454"/>
        <end position="520"/>
    </location>
</feature>
<feature type="compositionally biased region" description="Low complexity" evidence="1">
    <location>
        <begin position="459"/>
        <end position="468"/>
    </location>
</feature>
<dbReference type="AlphaFoldDB" id="A0A0A9CUZ6"/>
<feature type="compositionally biased region" description="Low complexity" evidence="1">
    <location>
        <begin position="194"/>
        <end position="212"/>
    </location>
</feature>
<feature type="compositionally biased region" description="Basic and acidic residues" evidence="1">
    <location>
        <begin position="443"/>
        <end position="458"/>
    </location>
</feature>
<dbReference type="PANTHER" id="PTHR31928">
    <property type="entry name" value="EXPRESSED PROTEIN"/>
    <property type="match status" value="1"/>
</dbReference>
<dbReference type="PANTHER" id="PTHR31928:SF6">
    <property type="entry name" value="DUF936 DOMAIN-CONTAINING PROTEIN"/>
    <property type="match status" value="1"/>
</dbReference>
<feature type="compositionally biased region" description="Basic and acidic residues" evidence="1">
    <location>
        <begin position="152"/>
        <end position="192"/>
    </location>
</feature>
<evidence type="ECO:0000259" key="3">
    <source>
        <dbReference type="Pfam" id="PF21647"/>
    </source>
</evidence>
<feature type="compositionally biased region" description="Low complexity" evidence="1">
    <location>
        <begin position="270"/>
        <end position="284"/>
    </location>
</feature>
<evidence type="ECO:0000259" key="2">
    <source>
        <dbReference type="Pfam" id="PF06075"/>
    </source>
</evidence>
<feature type="domain" description="DUF936" evidence="2">
    <location>
        <begin position="4"/>
        <end position="121"/>
    </location>
</feature>
<feature type="domain" description="DUF6857" evidence="3">
    <location>
        <begin position="277"/>
        <end position="372"/>
    </location>
</feature>
<accession>A0A0A9CUZ6</accession>
<evidence type="ECO:0000256" key="1">
    <source>
        <dbReference type="SAM" id="MobiDB-lite"/>
    </source>
</evidence>
<dbReference type="InterPro" id="IPR010341">
    <property type="entry name" value="DUF936_pln"/>
</dbReference>
<dbReference type="InterPro" id="IPR049172">
    <property type="entry name" value="DUF6857_pln"/>
</dbReference>
<evidence type="ECO:0000313" key="4">
    <source>
        <dbReference type="EMBL" id="JAD79426.1"/>
    </source>
</evidence>
<dbReference type="Pfam" id="PF06075">
    <property type="entry name" value="DUF936"/>
    <property type="match status" value="1"/>
</dbReference>
<protein>
    <submittedName>
        <fullName evidence="4">Uncharacterized protein</fullName>
    </submittedName>
</protein>
<dbReference type="EMBL" id="GBRH01218469">
    <property type="protein sequence ID" value="JAD79426.1"/>
    <property type="molecule type" value="Transcribed_RNA"/>
</dbReference>
<feature type="region of interest" description="Disordered" evidence="1">
    <location>
        <begin position="122"/>
        <end position="289"/>
    </location>
</feature>
<feature type="region of interest" description="Disordered" evidence="1">
    <location>
        <begin position="417"/>
        <end position="468"/>
    </location>
</feature>
<organism evidence="4">
    <name type="scientific">Arundo donax</name>
    <name type="common">Giant reed</name>
    <name type="synonym">Donax arundinaceus</name>
    <dbReference type="NCBI Taxonomy" id="35708"/>
    <lineage>
        <taxon>Eukaryota</taxon>
        <taxon>Viridiplantae</taxon>
        <taxon>Streptophyta</taxon>
        <taxon>Embryophyta</taxon>
        <taxon>Tracheophyta</taxon>
        <taxon>Spermatophyta</taxon>
        <taxon>Magnoliopsida</taxon>
        <taxon>Liliopsida</taxon>
        <taxon>Poales</taxon>
        <taxon>Poaceae</taxon>
        <taxon>PACMAD clade</taxon>
        <taxon>Arundinoideae</taxon>
        <taxon>Arundineae</taxon>
        <taxon>Arundo</taxon>
    </lineage>
</organism>
<sequence length="567" mass="59884">MTTLSSGVVLKLLDGMKTGAAKPVGEHRTAVLQVTDIVPAELDEKDLWPKHGQFYVKLSDTSHSIYATLPLAQADLVLSNKLHLGQFVHVDRLDPASPLPVIVGAKPLPGRHPLVVGTPDPAARAKAAAPRRGSWGPEQNTGSIKPTTLNFDAERTPVKERPALSTPVKERASAATPVRERAGVATPARERGVAASPALSSASVRKSSSVLPRLTRSKSVVADRDNHPKIPRSPFPTEKSSVSCTASRAMRRVAKEEEPSSPPSDDELGSSATSSKKRSSTSARVPVPVPGKLSVLGKEAIEQREQAQKAALEALRNASATDNVVRIFKVFSELSKTARPDAPATCFDSFLSFHQEAVQAVSDIEAIQAATSMAAAVACDELPEDAPPVLQEIAQNRATVRRRGGISGGCVSKSVSFAPGTLDPRQDDGGGKGRSSSARRKCLAMDKIGEDGGDEKRSSSSAAPSATATAHSALGSSLKLAKQIQAEAGSWFMEFLEAALETGLKKSKASATGDGRKQSSCCCPQSLMLRVINWVEMEQSGGDSSRKPAHPRAAAIARKLRIKAKNP</sequence>
<dbReference type="InterPro" id="IPR048297">
    <property type="entry name" value="DUF936_dom_pln"/>
</dbReference>
<proteinExistence type="predicted"/>
<dbReference type="Pfam" id="PF21647">
    <property type="entry name" value="DUF6857"/>
    <property type="match status" value="2"/>
</dbReference>
<feature type="compositionally biased region" description="Polar residues" evidence="1">
    <location>
        <begin position="137"/>
        <end position="150"/>
    </location>
</feature>
<reference evidence="4" key="2">
    <citation type="journal article" date="2015" name="Data Brief">
        <title>Shoot transcriptome of the giant reed, Arundo donax.</title>
        <authorList>
            <person name="Barrero R.A."/>
            <person name="Guerrero F.D."/>
            <person name="Moolhuijzen P."/>
            <person name="Goolsby J.A."/>
            <person name="Tidwell J."/>
            <person name="Bellgard S.E."/>
            <person name="Bellgard M.I."/>
        </authorList>
    </citation>
    <scope>NUCLEOTIDE SEQUENCE</scope>
    <source>
        <tissue evidence="4">Shoot tissue taken approximately 20 cm above the soil surface</tissue>
    </source>
</reference>
<name>A0A0A9CUZ6_ARUDO</name>
<reference evidence="4" key="1">
    <citation type="submission" date="2014-09" db="EMBL/GenBank/DDBJ databases">
        <authorList>
            <person name="Magalhaes I.L.F."/>
            <person name="Oliveira U."/>
            <person name="Santos F.R."/>
            <person name="Vidigal T.H.D.A."/>
            <person name="Brescovit A.D."/>
            <person name="Santos A.J."/>
        </authorList>
    </citation>
    <scope>NUCLEOTIDE SEQUENCE</scope>
    <source>
        <tissue evidence="4">Shoot tissue taken approximately 20 cm above the soil surface</tissue>
    </source>
</reference>
<feature type="compositionally biased region" description="Low complexity" evidence="1">
    <location>
        <begin position="122"/>
        <end position="132"/>
    </location>
</feature>